<dbReference type="PANTHER" id="PTHR43737">
    <property type="entry name" value="BLL7424 PROTEIN"/>
    <property type="match status" value="1"/>
</dbReference>
<dbReference type="PANTHER" id="PTHR43737:SF1">
    <property type="entry name" value="DUF1501 DOMAIN-CONTAINING PROTEIN"/>
    <property type="match status" value="1"/>
</dbReference>
<dbReference type="InterPro" id="IPR010869">
    <property type="entry name" value="DUF1501"/>
</dbReference>
<sequence length="460" mass="49710">MPRAPHSPGPFTLSRRDWLRIGVPAALGFSAPPAGAKPAAAAAGFGRAKSVVVVFTSGGQSQLDTWDPKPHAPEEVRGTFRSIQTANPELRVCEHLPRMAALADRYAIVRSMTHDDLDHGSACYLALTGQFHPRKSSNPPPRPTDFPALGAVFKRLRPAVAFPHTAVHVNGPLLAPIEVAPGQSGGFLGRGYEPAELGNVTDTDRLVESLNLPADVPAERLQARHDLLARLDPGTRADPLARKAFELVNAPQVRTALDLDREPEKLRDRYGRHRSGQACLMARRLVEAGVPWITVFFNHGIRGQDDHPDDTDAYGWDTHNDIFDSLRAHLLPRFDASVSTFLEDLRTRGLLETTLVVVMGEFGRAPRVALEKNFAGSSPGRKHWGACYSVLLAGAGVTPGALVGKSDRIAAYPQSDPTAPGDLAATMFHALGVPPDAHYTDANDRPYRAVAGQPISRLFG</sequence>
<evidence type="ECO:0000313" key="1">
    <source>
        <dbReference type="EMBL" id="AWM38422.1"/>
    </source>
</evidence>
<protein>
    <submittedName>
        <fullName evidence="1">DUF1501 domain-containing protein</fullName>
    </submittedName>
</protein>
<dbReference type="AlphaFoldDB" id="A0A2Z3H260"/>
<name>A0A2Z3H260_9BACT</name>
<dbReference type="EMBL" id="CP025958">
    <property type="protein sequence ID" value="AWM38422.1"/>
    <property type="molecule type" value="Genomic_DNA"/>
</dbReference>
<dbReference type="OrthoDB" id="127333at2"/>
<gene>
    <name evidence="1" type="ORF">C1280_16440</name>
</gene>
<dbReference type="InterPro" id="IPR017850">
    <property type="entry name" value="Alkaline_phosphatase_core_sf"/>
</dbReference>
<evidence type="ECO:0000313" key="2">
    <source>
        <dbReference type="Proteomes" id="UP000245802"/>
    </source>
</evidence>
<dbReference type="SUPFAM" id="SSF53649">
    <property type="entry name" value="Alkaline phosphatase-like"/>
    <property type="match status" value="1"/>
</dbReference>
<reference evidence="1 2" key="1">
    <citation type="submission" date="2018-01" db="EMBL/GenBank/DDBJ databases">
        <title>G. obscuriglobus.</title>
        <authorList>
            <person name="Franke J."/>
            <person name="Blomberg W."/>
            <person name="Selmecki A."/>
        </authorList>
    </citation>
    <scope>NUCLEOTIDE SEQUENCE [LARGE SCALE GENOMIC DNA]</scope>
    <source>
        <strain evidence="1 2">DSM 5831</strain>
    </source>
</reference>
<dbReference type="PROSITE" id="PS51318">
    <property type="entry name" value="TAT"/>
    <property type="match status" value="1"/>
</dbReference>
<dbReference type="KEGG" id="gog:C1280_16440"/>
<dbReference type="Gene3D" id="3.40.720.10">
    <property type="entry name" value="Alkaline Phosphatase, subunit A"/>
    <property type="match status" value="1"/>
</dbReference>
<organism evidence="1 2">
    <name type="scientific">Gemmata obscuriglobus</name>
    <dbReference type="NCBI Taxonomy" id="114"/>
    <lineage>
        <taxon>Bacteria</taxon>
        <taxon>Pseudomonadati</taxon>
        <taxon>Planctomycetota</taxon>
        <taxon>Planctomycetia</taxon>
        <taxon>Gemmatales</taxon>
        <taxon>Gemmataceae</taxon>
        <taxon>Gemmata</taxon>
    </lineage>
</organism>
<proteinExistence type="predicted"/>
<dbReference type="RefSeq" id="WP_109571051.1">
    <property type="nucleotide sequence ID" value="NZ_CP025958.1"/>
</dbReference>
<dbReference type="InterPro" id="IPR006311">
    <property type="entry name" value="TAT_signal"/>
</dbReference>
<accession>A0A2Z3H260</accession>
<dbReference type="Pfam" id="PF07394">
    <property type="entry name" value="DUF1501"/>
    <property type="match status" value="1"/>
</dbReference>
<dbReference type="Proteomes" id="UP000245802">
    <property type="component" value="Chromosome"/>
</dbReference>
<keyword evidence="2" id="KW-1185">Reference proteome</keyword>